<evidence type="ECO:0000256" key="1">
    <source>
        <dbReference type="ARBA" id="ARBA00004173"/>
    </source>
</evidence>
<keyword evidence="4" id="KW-0496">Mitochondrion</keyword>
<sequence>MLRAASGSGGNARVVGAWRGCLASRRASSSAREALSPGTPGALTKLGDIAHVPLLMKESPVRVREIWLEKFQDDASEVAGTMAKEEYDAISGNAGACPMFLFPVPRGDGYLNFVWQVQGDRILYQTLESAQRGGAADIDLGVAMFTDLLDSHQMVLLKGTLQSGRLSREEAARAIRLTRESYLDPARFSWVKRFNLQPREFDYEEFLAEFKPLERWHAAGG</sequence>
<comment type="caution">
    <text evidence="5">The sequence shown here is derived from an EMBL/GenBank/DDBJ whole genome shotgun (WGS) entry which is preliminary data.</text>
</comment>
<keyword evidence="3" id="KW-0809">Transit peptide</keyword>
<name>A0ABN9VJE4_9DINO</name>
<evidence type="ECO:0000256" key="4">
    <source>
        <dbReference type="ARBA" id="ARBA00023128"/>
    </source>
</evidence>
<dbReference type="InterPro" id="IPR010591">
    <property type="entry name" value="ATP11"/>
</dbReference>
<dbReference type="PANTHER" id="PTHR13126:SF0">
    <property type="entry name" value="ATP SYNTHASE MITOCHONDRIAL F1 COMPLEX ASSEMBLY FACTOR 1"/>
    <property type="match status" value="1"/>
</dbReference>
<keyword evidence="6" id="KW-1185">Reference proteome</keyword>
<organism evidence="5 6">
    <name type="scientific">Prorocentrum cordatum</name>
    <dbReference type="NCBI Taxonomy" id="2364126"/>
    <lineage>
        <taxon>Eukaryota</taxon>
        <taxon>Sar</taxon>
        <taxon>Alveolata</taxon>
        <taxon>Dinophyceae</taxon>
        <taxon>Prorocentrales</taxon>
        <taxon>Prorocentraceae</taxon>
        <taxon>Prorocentrum</taxon>
    </lineage>
</organism>
<accession>A0ABN9VJE4</accession>
<evidence type="ECO:0000313" key="5">
    <source>
        <dbReference type="EMBL" id="CAK0873389.1"/>
    </source>
</evidence>
<comment type="similarity">
    <text evidence="2">Belongs to the ATP11 family.</text>
</comment>
<dbReference type="EMBL" id="CAUYUJ010017277">
    <property type="protein sequence ID" value="CAK0873389.1"/>
    <property type="molecule type" value="Genomic_DNA"/>
</dbReference>
<dbReference type="PANTHER" id="PTHR13126">
    <property type="entry name" value="CHAPERONE ATP11"/>
    <property type="match status" value="1"/>
</dbReference>
<dbReference type="Proteomes" id="UP001189429">
    <property type="component" value="Unassembled WGS sequence"/>
</dbReference>
<evidence type="ECO:0000256" key="2">
    <source>
        <dbReference type="ARBA" id="ARBA00009116"/>
    </source>
</evidence>
<protein>
    <submittedName>
        <fullName evidence="5">Uncharacterized protein</fullName>
    </submittedName>
</protein>
<evidence type="ECO:0000313" key="6">
    <source>
        <dbReference type="Proteomes" id="UP001189429"/>
    </source>
</evidence>
<proteinExistence type="inferred from homology"/>
<dbReference type="Pfam" id="PF06644">
    <property type="entry name" value="ATP11"/>
    <property type="match status" value="1"/>
</dbReference>
<comment type="subcellular location">
    <subcellularLocation>
        <location evidence="1">Mitochondrion</location>
    </subcellularLocation>
</comment>
<gene>
    <name evidence="5" type="ORF">PCOR1329_LOCUS58614</name>
</gene>
<reference evidence="5" key="1">
    <citation type="submission" date="2023-10" db="EMBL/GenBank/DDBJ databases">
        <authorList>
            <person name="Chen Y."/>
            <person name="Shah S."/>
            <person name="Dougan E. K."/>
            <person name="Thang M."/>
            <person name="Chan C."/>
        </authorList>
    </citation>
    <scope>NUCLEOTIDE SEQUENCE [LARGE SCALE GENOMIC DNA]</scope>
</reference>
<evidence type="ECO:0000256" key="3">
    <source>
        <dbReference type="ARBA" id="ARBA00022946"/>
    </source>
</evidence>